<dbReference type="EMBL" id="KV427608">
    <property type="protein sequence ID" value="KZT10723.1"/>
    <property type="molecule type" value="Genomic_DNA"/>
</dbReference>
<feature type="compositionally biased region" description="Low complexity" evidence="1">
    <location>
        <begin position="1106"/>
        <end position="1116"/>
    </location>
</feature>
<feature type="compositionally biased region" description="Polar residues" evidence="1">
    <location>
        <begin position="568"/>
        <end position="580"/>
    </location>
</feature>
<dbReference type="AlphaFoldDB" id="A0A165GRX2"/>
<feature type="compositionally biased region" description="Basic and acidic residues" evidence="1">
    <location>
        <begin position="611"/>
        <end position="621"/>
    </location>
</feature>
<feature type="compositionally biased region" description="Polar residues" evidence="1">
    <location>
        <begin position="311"/>
        <end position="322"/>
    </location>
</feature>
<feature type="compositionally biased region" description="Polar residues" evidence="1">
    <location>
        <begin position="511"/>
        <end position="533"/>
    </location>
</feature>
<feature type="compositionally biased region" description="Low complexity" evidence="1">
    <location>
        <begin position="490"/>
        <end position="510"/>
    </location>
</feature>
<feature type="region of interest" description="Disordered" evidence="1">
    <location>
        <begin position="452"/>
        <end position="700"/>
    </location>
</feature>
<protein>
    <recommendedName>
        <fullName evidence="4">Telomere replication protein EST3</fullName>
    </recommendedName>
</protein>
<feature type="compositionally biased region" description="Polar residues" evidence="1">
    <location>
        <begin position="804"/>
        <end position="813"/>
    </location>
</feature>
<dbReference type="InParanoid" id="A0A165GRX2"/>
<feature type="compositionally biased region" description="Polar residues" evidence="1">
    <location>
        <begin position="959"/>
        <end position="970"/>
    </location>
</feature>
<evidence type="ECO:0000256" key="1">
    <source>
        <dbReference type="SAM" id="MobiDB-lite"/>
    </source>
</evidence>
<feature type="compositionally biased region" description="Low complexity" evidence="1">
    <location>
        <begin position="406"/>
        <end position="425"/>
    </location>
</feature>
<evidence type="ECO:0000313" key="2">
    <source>
        <dbReference type="EMBL" id="KZT10723.1"/>
    </source>
</evidence>
<feature type="compositionally biased region" description="Polar residues" evidence="1">
    <location>
        <begin position="735"/>
        <end position="771"/>
    </location>
</feature>
<organism evidence="2 3">
    <name type="scientific">Laetiporus sulphureus 93-53</name>
    <dbReference type="NCBI Taxonomy" id="1314785"/>
    <lineage>
        <taxon>Eukaryota</taxon>
        <taxon>Fungi</taxon>
        <taxon>Dikarya</taxon>
        <taxon>Basidiomycota</taxon>
        <taxon>Agaricomycotina</taxon>
        <taxon>Agaricomycetes</taxon>
        <taxon>Polyporales</taxon>
        <taxon>Laetiporus</taxon>
    </lineage>
</organism>
<feature type="compositionally biased region" description="Basic and acidic residues" evidence="1">
    <location>
        <begin position="722"/>
        <end position="734"/>
    </location>
</feature>
<proteinExistence type="predicted"/>
<evidence type="ECO:0000313" key="3">
    <source>
        <dbReference type="Proteomes" id="UP000076871"/>
    </source>
</evidence>
<reference evidence="2 3" key="1">
    <citation type="journal article" date="2016" name="Mol. Biol. Evol.">
        <title>Comparative Genomics of Early-Diverging Mushroom-Forming Fungi Provides Insights into the Origins of Lignocellulose Decay Capabilities.</title>
        <authorList>
            <person name="Nagy L.G."/>
            <person name="Riley R."/>
            <person name="Tritt A."/>
            <person name="Adam C."/>
            <person name="Daum C."/>
            <person name="Floudas D."/>
            <person name="Sun H."/>
            <person name="Yadav J.S."/>
            <person name="Pangilinan J."/>
            <person name="Larsson K.H."/>
            <person name="Matsuura K."/>
            <person name="Barry K."/>
            <person name="Labutti K."/>
            <person name="Kuo R."/>
            <person name="Ohm R.A."/>
            <person name="Bhattacharya S.S."/>
            <person name="Shirouzu T."/>
            <person name="Yoshinaga Y."/>
            <person name="Martin F.M."/>
            <person name="Grigoriev I.V."/>
            <person name="Hibbett D.S."/>
        </authorList>
    </citation>
    <scope>NUCLEOTIDE SEQUENCE [LARGE SCALE GENOMIC DNA]</scope>
    <source>
        <strain evidence="2 3">93-53</strain>
    </source>
</reference>
<dbReference type="Proteomes" id="UP000076871">
    <property type="component" value="Unassembled WGS sequence"/>
</dbReference>
<feature type="compositionally biased region" description="Acidic residues" evidence="1">
    <location>
        <begin position="686"/>
        <end position="698"/>
    </location>
</feature>
<feature type="compositionally biased region" description="Acidic residues" evidence="1">
    <location>
        <begin position="552"/>
        <end position="563"/>
    </location>
</feature>
<dbReference type="GeneID" id="63831182"/>
<feature type="region of interest" description="Disordered" evidence="1">
    <location>
        <begin position="274"/>
        <end position="343"/>
    </location>
</feature>
<gene>
    <name evidence="2" type="ORF">LAESUDRAFT_809643</name>
</gene>
<feature type="compositionally biased region" description="Polar residues" evidence="1">
    <location>
        <begin position="1034"/>
        <end position="1044"/>
    </location>
</feature>
<dbReference type="RefSeq" id="XP_040768463.1">
    <property type="nucleotide sequence ID" value="XM_040914154.1"/>
</dbReference>
<feature type="compositionally biased region" description="Polar residues" evidence="1">
    <location>
        <begin position="589"/>
        <end position="598"/>
    </location>
</feature>
<sequence>MSASIRGPWVLDYLKRIAEEYGGNMASVPPRPKGVKAQILQYLTYPRSEDPDACIWAILSDKTNHIPARFTTEAMKSFRENPAFAGKTLTEHKTALVVIKDFRPFFARIPTGRDKGMSKSEHLALDVASFDLKGAYNEPMWGNPGDIETNTDMATWVAGLRQGGGAGNVLKLKKSAKERRPESPAEEIAAESMQSAKKEKPTTRQGGPSSAKGRSRQDQIDTASVPPAAHKGEAAEAPVDFAREWRNSWRQCLGERIGHIFSAHALHLLREMSTDDEGDSRGPQNLEGAIKPAFYDEGSPRHAVKKRNPLDMSSISCSSRAQESSDEEVPGTPSHWSPSVRGSPVQIADAEIEDALGDVRTHQKVIGPRSSADAQRDASSQNAIQAEAVEYMLAVSLSSYLSAPPAAQRRHQAAPSSPHLPSPSLVQMSSSAPKPSFAAVAEPSVFIQQTAGLTTQPPRPNGRRVPLPVCSRLSPDHDDTRVLVPNSDVSGSTSQSQSLSQQGPPTTSSQNGGRQWNGLYQQSLSYASESQTGSQNHVQVHSQSQPKSQQLDEVETSVAEEEPLPQGLYNQSLSYASESQGDVRAPPVLQSQPRTEAQSPGAGQATAMKAESARPAEERPSRNASALPQPVAEAAIHETVRAHDNADVDGSVTEEEEEGELDELESDSPRDVTHTQAIAGGPESLPYEEEEESDEEKDVEMHLADAGQATVGADVLHVKRPHALDVPRGLDRQEASMSSLTTDVAKSRRSSGTTWIQGATRTQTMASYAHSQDSEGPAPPSSPDVFISQESFRASRFSLPTPAPSSVRSSTHSAPEAGSSHMPLKRGVSDTVGTREVPGKKKQAGPSNVGEHDPEAWKEPSFMQRKRSAKGKERAVDVEPGSSRKSTARRKHALSSSSSESEDDHAQKRRKLSSGAFESSRAHGDLKRSVIVKTERKVGEAKGHNEVRPREIDFRRISQGASANPVSSKTPGPVKSNAASEPANGLRPTHRRSGAANTTKGKEVQFIDLSLMSRRTESSPTRRRRSLQAASAADQINVSSTSRSPLKRTEILKPPKAVRMSVGGSALGSGSKRHQKSQPVAQPLGLQDLKSSGRRMTSAPAAAVETSSMGAGPSTAAGASAAMLLGGYRPNLEMVREEGGPPLVTWDELTRILLRTGKDRFKLKKAKGKQRQE</sequence>
<feature type="region of interest" description="Disordered" evidence="1">
    <location>
        <begin position="167"/>
        <end position="236"/>
    </location>
</feature>
<feature type="compositionally biased region" description="Acidic residues" evidence="1">
    <location>
        <begin position="652"/>
        <end position="666"/>
    </location>
</feature>
<feature type="compositionally biased region" description="Low complexity" evidence="1">
    <location>
        <begin position="534"/>
        <end position="545"/>
    </location>
</feature>
<keyword evidence="3" id="KW-1185">Reference proteome</keyword>
<feature type="region of interest" description="Disordered" evidence="1">
    <location>
        <begin position="721"/>
        <end position="1116"/>
    </location>
</feature>
<name>A0A165GRX2_9APHY</name>
<dbReference type="OrthoDB" id="3144405at2759"/>
<accession>A0A165GRX2</accession>
<evidence type="ECO:0008006" key="4">
    <source>
        <dbReference type="Google" id="ProtNLM"/>
    </source>
</evidence>
<feature type="compositionally biased region" description="Basic and acidic residues" evidence="1">
    <location>
        <begin position="635"/>
        <end position="646"/>
    </location>
</feature>
<feature type="compositionally biased region" description="Basic and acidic residues" evidence="1">
    <location>
        <begin position="920"/>
        <end position="956"/>
    </location>
</feature>
<feature type="region of interest" description="Disordered" evidence="1">
    <location>
        <begin position="406"/>
        <end position="431"/>
    </location>
</feature>